<dbReference type="Proteomes" id="UP000886884">
    <property type="component" value="Unassembled WGS sequence"/>
</dbReference>
<dbReference type="InterPro" id="IPR036291">
    <property type="entry name" value="NAD(P)-bd_dom_sf"/>
</dbReference>
<evidence type="ECO:0000256" key="1">
    <source>
        <dbReference type="ARBA" id="ARBA00022723"/>
    </source>
</evidence>
<dbReference type="SUPFAM" id="SSF50129">
    <property type="entry name" value="GroES-like"/>
    <property type="match status" value="1"/>
</dbReference>
<dbReference type="Pfam" id="PF08240">
    <property type="entry name" value="ADH_N"/>
    <property type="match status" value="1"/>
</dbReference>
<dbReference type="Gene3D" id="3.40.50.720">
    <property type="entry name" value="NAD(P)-binding Rossmann-like Domain"/>
    <property type="match status" value="1"/>
</dbReference>
<dbReference type="Gene3D" id="3.90.180.10">
    <property type="entry name" value="Medium-chain alcohol dehydrogenases, catalytic domain"/>
    <property type="match status" value="1"/>
</dbReference>
<evidence type="ECO:0000256" key="3">
    <source>
        <dbReference type="ARBA" id="ARBA00023002"/>
    </source>
</evidence>
<dbReference type="InterPro" id="IPR050129">
    <property type="entry name" value="Zn_alcohol_dh"/>
</dbReference>
<dbReference type="PANTHER" id="PTHR43401">
    <property type="entry name" value="L-THREONINE 3-DEHYDROGENASE"/>
    <property type="match status" value="1"/>
</dbReference>
<evidence type="ECO:0000313" key="5">
    <source>
        <dbReference type="EMBL" id="HIV29054.1"/>
    </source>
</evidence>
<keyword evidence="3" id="KW-0560">Oxidoreductase</keyword>
<accession>A0A9D1P9Q3</accession>
<dbReference type="AlphaFoldDB" id="A0A9D1P9Q3"/>
<dbReference type="InterPro" id="IPR013149">
    <property type="entry name" value="ADH-like_C"/>
</dbReference>
<gene>
    <name evidence="5" type="ORF">IAA64_13920</name>
</gene>
<dbReference type="EMBL" id="DVOT01000247">
    <property type="protein sequence ID" value="HIV29054.1"/>
    <property type="molecule type" value="Genomic_DNA"/>
</dbReference>
<dbReference type="SMART" id="SM00829">
    <property type="entry name" value="PKS_ER"/>
    <property type="match status" value="1"/>
</dbReference>
<dbReference type="GO" id="GO:0016491">
    <property type="term" value="F:oxidoreductase activity"/>
    <property type="evidence" value="ECO:0007669"/>
    <property type="project" value="UniProtKB-KW"/>
</dbReference>
<comment type="caution">
    <text evidence="5">The sequence shown here is derived from an EMBL/GenBank/DDBJ whole genome shotgun (WGS) entry which is preliminary data.</text>
</comment>
<proteinExistence type="predicted"/>
<dbReference type="SUPFAM" id="SSF51735">
    <property type="entry name" value="NAD(P)-binding Rossmann-fold domains"/>
    <property type="match status" value="1"/>
</dbReference>
<dbReference type="GO" id="GO:0046872">
    <property type="term" value="F:metal ion binding"/>
    <property type="evidence" value="ECO:0007669"/>
    <property type="project" value="UniProtKB-KW"/>
</dbReference>
<evidence type="ECO:0000313" key="6">
    <source>
        <dbReference type="Proteomes" id="UP000886884"/>
    </source>
</evidence>
<sequence>MKAKAAVFMGAKKPFEVREFDVVAPPKGYGRCRLIASGVCGTDLHIWRGLLDAPAPSIIGHEFVGRLDALNPASGETYGLKAGDAVIADIAAPCGECKLCRAGDDANCVHMGVTNGGDIGKPPYLYGGYAEVNFTPLANLIKIPDGLDPLAVSVFACPGPTAMHAFALARKAGIELDTVESAVVQGLGPVGLYSLLYLKALGIRRVFAITSGRNEARERIAHEFGAERVFALSSQAAEEINAEILRETGGLGVDLAIEASGAPSAFVEGLDLLRNRGVYLVPGQYSSSGTVAIHPESITFKALHIIGSSQYSFGDVWAYLAFLEAHPELVGKILALAAQYKVEEINAAFSDMEKRRNIKTVLVP</sequence>
<organism evidence="5 6">
    <name type="scientific">Candidatus Ornithocaccomicrobium faecavium</name>
    <dbReference type="NCBI Taxonomy" id="2840890"/>
    <lineage>
        <taxon>Bacteria</taxon>
        <taxon>Bacillati</taxon>
        <taxon>Bacillota</taxon>
        <taxon>Clostridia</taxon>
        <taxon>Candidatus Ornithocaccomicrobium</taxon>
    </lineage>
</organism>
<evidence type="ECO:0000256" key="2">
    <source>
        <dbReference type="ARBA" id="ARBA00022833"/>
    </source>
</evidence>
<reference evidence="5" key="1">
    <citation type="submission" date="2020-10" db="EMBL/GenBank/DDBJ databases">
        <authorList>
            <person name="Gilroy R."/>
        </authorList>
    </citation>
    <scope>NUCLEOTIDE SEQUENCE</scope>
    <source>
        <strain evidence="5">CHK183-6373</strain>
    </source>
</reference>
<protein>
    <submittedName>
        <fullName evidence="5">Alcohol dehydrogenase catalytic domain-containing protein</fullName>
    </submittedName>
</protein>
<keyword evidence="2" id="KW-0862">Zinc</keyword>
<reference evidence="5" key="2">
    <citation type="journal article" date="2021" name="PeerJ">
        <title>Extensive microbial diversity within the chicken gut microbiome revealed by metagenomics and culture.</title>
        <authorList>
            <person name="Gilroy R."/>
            <person name="Ravi A."/>
            <person name="Getino M."/>
            <person name="Pursley I."/>
            <person name="Horton D.L."/>
            <person name="Alikhan N.F."/>
            <person name="Baker D."/>
            <person name="Gharbi K."/>
            <person name="Hall N."/>
            <person name="Watson M."/>
            <person name="Adriaenssens E.M."/>
            <person name="Foster-Nyarko E."/>
            <person name="Jarju S."/>
            <person name="Secka A."/>
            <person name="Antonio M."/>
            <person name="Oren A."/>
            <person name="Chaudhuri R.R."/>
            <person name="La Ragione R."/>
            <person name="Hildebrand F."/>
            <person name="Pallen M.J."/>
        </authorList>
    </citation>
    <scope>NUCLEOTIDE SEQUENCE</scope>
    <source>
        <strain evidence="5">CHK183-6373</strain>
    </source>
</reference>
<name>A0A9D1P9Q3_9FIRM</name>
<dbReference type="InterPro" id="IPR011032">
    <property type="entry name" value="GroES-like_sf"/>
</dbReference>
<evidence type="ECO:0000259" key="4">
    <source>
        <dbReference type="SMART" id="SM00829"/>
    </source>
</evidence>
<dbReference type="InterPro" id="IPR013154">
    <property type="entry name" value="ADH-like_N"/>
</dbReference>
<dbReference type="PANTHER" id="PTHR43401:SF2">
    <property type="entry name" value="L-THREONINE 3-DEHYDROGENASE"/>
    <property type="match status" value="1"/>
</dbReference>
<dbReference type="InterPro" id="IPR020843">
    <property type="entry name" value="ER"/>
</dbReference>
<keyword evidence="1" id="KW-0479">Metal-binding</keyword>
<feature type="domain" description="Enoyl reductase (ER)" evidence="4">
    <location>
        <begin position="10"/>
        <end position="362"/>
    </location>
</feature>
<dbReference type="Pfam" id="PF00107">
    <property type="entry name" value="ADH_zinc_N"/>
    <property type="match status" value="1"/>
</dbReference>